<comment type="caution">
    <text evidence="3">The sequence shown here is derived from an EMBL/GenBank/DDBJ whole genome shotgun (WGS) entry which is preliminary data.</text>
</comment>
<gene>
    <name evidence="3" type="ORF">AN403_3775</name>
</gene>
<reference evidence="3 4" key="1">
    <citation type="submission" date="2015-09" db="EMBL/GenBank/DDBJ databases">
        <authorList>
            <person name="Jackson K.R."/>
            <person name="Lunt B.L."/>
            <person name="Fisher J.N.B."/>
            <person name="Gardner A.V."/>
            <person name="Bailey M.E."/>
            <person name="Deus L.M."/>
            <person name="Earl A.S."/>
            <person name="Gibby P.D."/>
            <person name="Hartmann K.A."/>
            <person name="Liu J.E."/>
            <person name="Manci A.M."/>
            <person name="Nielsen D.A."/>
            <person name="Solomon M.B."/>
            <person name="Breakwell D.P."/>
            <person name="Burnett S.H."/>
            <person name="Grose J.H."/>
        </authorList>
    </citation>
    <scope>NUCLEOTIDE SEQUENCE [LARGE SCALE GENOMIC DNA]</scope>
    <source>
        <strain evidence="3 4">S613</strain>
    </source>
</reference>
<dbReference type="PANTHER" id="PTHR33606">
    <property type="entry name" value="PROTEIN YCII"/>
    <property type="match status" value="1"/>
</dbReference>
<dbReference type="AlphaFoldDB" id="A0A0P8Z3Y3"/>
<name>A0A0P8Z3Y3_PSEFL</name>
<proteinExistence type="inferred from homology"/>
<feature type="domain" description="YCII-related" evidence="2">
    <location>
        <begin position="4"/>
        <end position="92"/>
    </location>
</feature>
<dbReference type="InterPro" id="IPR011008">
    <property type="entry name" value="Dimeric_a/b-barrel"/>
</dbReference>
<dbReference type="Proteomes" id="UP000050349">
    <property type="component" value="Unassembled WGS sequence"/>
</dbReference>
<comment type="similarity">
    <text evidence="1">Belongs to the YciI family.</text>
</comment>
<protein>
    <submittedName>
        <fullName evidence="3">YCII-related domain protein</fullName>
    </submittedName>
</protein>
<evidence type="ECO:0000313" key="4">
    <source>
        <dbReference type="Proteomes" id="UP000050349"/>
    </source>
</evidence>
<dbReference type="OrthoDB" id="70894at2"/>
<dbReference type="SUPFAM" id="SSF54909">
    <property type="entry name" value="Dimeric alpha+beta barrel"/>
    <property type="match status" value="1"/>
</dbReference>
<dbReference type="Pfam" id="PF03795">
    <property type="entry name" value="YCII"/>
    <property type="match status" value="1"/>
</dbReference>
<dbReference type="PANTHER" id="PTHR33606:SF3">
    <property type="entry name" value="PROTEIN YCII"/>
    <property type="match status" value="1"/>
</dbReference>
<dbReference type="RefSeq" id="WP_057397713.1">
    <property type="nucleotide sequence ID" value="NZ_LJXB01000074.1"/>
</dbReference>
<dbReference type="PATRIC" id="fig|294.162.peg.2585"/>
<evidence type="ECO:0000256" key="1">
    <source>
        <dbReference type="ARBA" id="ARBA00007689"/>
    </source>
</evidence>
<organism evidence="3 4">
    <name type="scientific">Pseudomonas fluorescens</name>
    <dbReference type="NCBI Taxonomy" id="294"/>
    <lineage>
        <taxon>Bacteria</taxon>
        <taxon>Pseudomonadati</taxon>
        <taxon>Pseudomonadota</taxon>
        <taxon>Gammaproteobacteria</taxon>
        <taxon>Pseudomonadales</taxon>
        <taxon>Pseudomonadaceae</taxon>
        <taxon>Pseudomonas</taxon>
    </lineage>
</organism>
<evidence type="ECO:0000259" key="2">
    <source>
        <dbReference type="Pfam" id="PF03795"/>
    </source>
</evidence>
<dbReference type="InterPro" id="IPR005545">
    <property type="entry name" value="YCII"/>
</dbReference>
<dbReference type="Gene3D" id="3.30.70.1060">
    <property type="entry name" value="Dimeric alpha+beta barrel"/>
    <property type="match status" value="1"/>
</dbReference>
<dbReference type="InterPro" id="IPR051807">
    <property type="entry name" value="Sec-metab_biosynth-assoc"/>
</dbReference>
<evidence type="ECO:0000313" key="3">
    <source>
        <dbReference type="EMBL" id="KPU59736.1"/>
    </source>
</evidence>
<sequence>MGQFFAVFATDHPDSLALRQRLRPSHQAHLRTTGDHRVVVRLGGPILDDAGTAMNGTLLVIEAGSLPEVEAFMQDDPYVQAGLFASIQIRPWHWSLGNPELRGFP</sequence>
<accession>A0A0P8Z3Y3</accession>
<dbReference type="EMBL" id="LJXB01000074">
    <property type="protein sequence ID" value="KPU59736.1"/>
    <property type="molecule type" value="Genomic_DNA"/>
</dbReference>